<reference evidence="1" key="1">
    <citation type="journal article" date="2020" name="Stud. Mycol.">
        <title>101 Dothideomycetes genomes: a test case for predicting lifestyles and emergence of pathogens.</title>
        <authorList>
            <person name="Haridas S."/>
            <person name="Albert R."/>
            <person name="Binder M."/>
            <person name="Bloem J."/>
            <person name="Labutti K."/>
            <person name="Salamov A."/>
            <person name="Andreopoulos B."/>
            <person name="Baker S."/>
            <person name="Barry K."/>
            <person name="Bills G."/>
            <person name="Bluhm B."/>
            <person name="Cannon C."/>
            <person name="Castanera R."/>
            <person name="Culley D."/>
            <person name="Daum C."/>
            <person name="Ezra D."/>
            <person name="Gonzalez J."/>
            <person name="Henrissat B."/>
            <person name="Kuo A."/>
            <person name="Liang C."/>
            <person name="Lipzen A."/>
            <person name="Lutzoni F."/>
            <person name="Magnuson J."/>
            <person name="Mondo S."/>
            <person name="Nolan M."/>
            <person name="Ohm R."/>
            <person name="Pangilinan J."/>
            <person name="Park H.-J."/>
            <person name="Ramirez L."/>
            <person name="Alfaro M."/>
            <person name="Sun H."/>
            <person name="Tritt A."/>
            <person name="Yoshinaga Y."/>
            <person name="Zwiers L.-H."/>
            <person name="Turgeon B."/>
            <person name="Goodwin S."/>
            <person name="Spatafora J."/>
            <person name="Crous P."/>
            <person name="Grigoriev I."/>
        </authorList>
    </citation>
    <scope>NUCLEOTIDE SEQUENCE</scope>
    <source>
        <strain evidence="1">CBS 101060</strain>
    </source>
</reference>
<name>A0A9P4VRA5_9PEZI</name>
<dbReference type="AlphaFoldDB" id="A0A9P4VRA5"/>
<dbReference type="InterPro" id="IPR021986">
    <property type="entry name" value="Spherulin4"/>
</dbReference>
<dbReference type="PANTHER" id="PTHR35040:SF7">
    <property type="entry name" value="FIBRONECTIN TYPE-III DOMAIN-CONTAINING PROTEIN-RELATED"/>
    <property type="match status" value="1"/>
</dbReference>
<keyword evidence="2" id="KW-1185">Reference proteome</keyword>
<protein>
    <recommendedName>
        <fullName evidence="3">Cell surface spherulin 4-like protein</fullName>
    </recommendedName>
</protein>
<accession>A0A9P4VRA5</accession>
<comment type="caution">
    <text evidence="1">The sequence shown here is derived from an EMBL/GenBank/DDBJ whole genome shotgun (WGS) entry which is preliminary data.</text>
</comment>
<sequence>MSVILPLYVYPSPGAWDPLYQAASTYPDVDFTVVVNPHSGPGDSSLPDPFYLTEIPKLNQHNNIQALGYVAVDYGTKDIDDILAEIDTYGGWAAADSALAMKGIFLDETPNKPNIEHGEYMQRIQKAVQSCSGLAGDFIVHNPGSIPIYSKVQETKIEFADSANVTVIFENTFDAWLDKNSYTALRGLPHAKPTLGVLLHSVPNMTPELLGWVVDQLHDIAGYIFITSLADNYYSKFGPSFLDFVKAMA</sequence>
<dbReference type="PANTHER" id="PTHR35040">
    <property type="match status" value="1"/>
</dbReference>
<evidence type="ECO:0000313" key="2">
    <source>
        <dbReference type="Proteomes" id="UP000799429"/>
    </source>
</evidence>
<evidence type="ECO:0008006" key="3">
    <source>
        <dbReference type="Google" id="ProtNLM"/>
    </source>
</evidence>
<proteinExistence type="predicted"/>
<dbReference type="Proteomes" id="UP000799429">
    <property type="component" value="Unassembled WGS sequence"/>
</dbReference>
<organism evidence="1 2">
    <name type="scientific">Patellaria atrata CBS 101060</name>
    <dbReference type="NCBI Taxonomy" id="1346257"/>
    <lineage>
        <taxon>Eukaryota</taxon>
        <taxon>Fungi</taxon>
        <taxon>Dikarya</taxon>
        <taxon>Ascomycota</taxon>
        <taxon>Pezizomycotina</taxon>
        <taxon>Dothideomycetes</taxon>
        <taxon>Dothideomycetes incertae sedis</taxon>
        <taxon>Patellariales</taxon>
        <taxon>Patellariaceae</taxon>
        <taxon>Patellaria</taxon>
    </lineage>
</organism>
<dbReference type="EMBL" id="MU006100">
    <property type="protein sequence ID" value="KAF2837344.1"/>
    <property type="molecule type" value="Genomic_DNA"/>
</dbReference>
<gene>
    <name evidence="1" type="ORF">M501DRAFT_202568</name>
</gene>
<evidence type="ECO:0000313" key="1">
    <source>
        <dbReference type="EMBL" id="KAF2837344.1"/>
    </source>
</evidence>
<dbReference type="Pfam" id="PF12138">
    <property type="entry name" value="Spherulin4"/>
    <property type="match status" value="1"/>
</dbReference>
<dbReference type="OrthoDB" id="5342184at2759"/>